<proteinExistence type="predicted"/>
<dbReference type="KEGG" id="muh:HYN43_023790"/>
<gene>
    <name evidence="2" type="ORF">HYN43_023790</name>
</gene>
<keyword evidence="3" id="KW-1185">Reference proteome</keyword>
<name>A0A494VVL8_9SPHI</name>
<accession>A0A494VVL8</accession>
<dbReference type="PANTHER" id="PTHR36503:SF1">
    <property type="entry name" value="BLR2520 PROTEIN"/>
    <property type="match status" value="1"/>
</dbReference>
<dbReference type="AlphaFoldDB" id="A0A494VVL8"/>
<evidence type="ECO:0000259" key="1">
    <source>
        <dbReference type="PROSITE" id="PS51819"/>
    </source>
</evidence>
<organism evidence="2 3">
    <name type="scientific">Mucilaginibacter celer</name>
    <dbReference type="NCBI Taxonomy" id="2305508"/>
    <lineage>
        <taxon>Bacteria</taxon>
        <taxon>Pseudomonadati</taxon>
        <taxon>Bacteroidota</taxon>
        <taxon>Sphingobacteriia</taxon>
        <taxon>Sphingobacteriales</taxon>
        <taxon>Sphingobacteriaceae</taxon>
        <taxon>Mucilaginibacter</taxon>
    </lineage>
</organism>
<reference evidence="2 3" key="1">
    <citation type="submission" date="2018-10" db="EMBL/GenBank/DDBJ databases">
        <title>Genome sequencing of Mucilaginibacter sp. HYN0043.</title>
        <authorList>
            <person name="Kim M."/>
            <person name="Yi H."/>
        </authorList>
    </citation>
    <scope>NUCLEOTIDE SEQUENCE [LARGE SCALE GENOMIC DNA]</scope>
    <source>
        <strain evidence="2 3">HYN0043</strain>
    </source>
</reference>
<dbReference type="PANTHER" id="PTHR36503">
    <property type="entry name" value="BLR2520 PROTEIN"/>
    <property type="match status" value="1"/>
</dbReference>
<dbReference type="Pfam" id="PF00903">
    <property type="entry name" value="Glyoxalase"/>
    <property type="match status" value="1"/>
</dbReference>
<dbReference type="RefSeq" id="WP_119406402.1">
    <property type="nucleotide sequence ID" value="NZ_CP032869.1"/>
</dbReference>
<dbReference type="InterPro" id="IPR004360">
    <property type="entry name" value="Glyas_Fos-R_dOase_dom"/>
</dbReference>
<evidence type="ECO:0000313" key="3">
    <source>
        <dbReference type="Proteomes" id="UP000270046"/>
    </source>
</evidence>
<feature type="domain" description="VOC" evidence="1">
    <location>
        <begin position="4"/>
        <end position="128"/>
    </location>
</feature>
<dbReference type="SUPFAM" id="SSF54593">
    <property type="entry name" value="Glyoxalase/Bleomycin resistance protein/Dihydroxybiphenyl dioxygenase"/>
    <property type="match status" value="1"/>
</dbReference>
<dbReference type="OrthoDB" id="669651at2"/>
<sequence length="128" mass="14517">MKPKKIWANFGVKNLDRTTAFYKQLGFKHNGASEQLTSFFFGEEDFIIHFFLKEVLEPGMKGQIADTNTGNEIIFTISARSREEVDAWAKEVEPAGGTLVSNPEAFGEGYYGFVFTDPDGHRFNVFFM</sequence>
<dbReference type="InterPro" id="IPR029068">
    <property type="entry name" value="Glyas_Bleomycin-R_OHBP_Dase"/>
</dbReference>
<dbReference type="InterPro" id="IPR037523">
    <property type="entry name" value="VOC_core"/>
</dbReference>
<dbReference type="Gene3D" id="3.10.180.10">
    <property type="entry name" value="2,3-Dihydroxybiphenyl 1,2-Dioxygenase, domain 1"/>
    <property type="match status" value="1"/>
</dbReference>
<evidence type="ECO:0000313" key="2">
    <source>
        <dbReference type="EMBL" id="AYL98121.1"/>
    </source>
</evidence>
<dbReference type="EMBL" id="CP032869">
    <property type="protein sequence ID" value="AYL98121.1"/>
    <property type="molecule type" value="Genomic_DNA"/>
</dbReference>
<dbReference type="Proteomes" id="UP000270046">
    <property type="component" value="Chromosome"/>
</dbReference>
<protein>
    <submittedName>
        <fullName evidence="2">Glyoxalase</fullName>
    </submittedName>
</protein>
<dbReference type="PROSITE" id="PS51819">
    <property type="entry name" value="VOC"/>
    <property type="match status" value="1"/>
</dbReference>